<feature type="transmembrane region" description="Helical" evidence="1">
    <location>
        <begin position="15"/>
        <end position="36"/>
    </location>
</feature>
<name>A0A4R5BGH0_9ACTN</name>
<dbReference type="InterPro" id="IPR036259">
    <property type="entry name" value="MFS_trans_sf"/>
</dbReference>
<keyword evidence="1" id="KW-1133">Transmembrane helix</keyword>
<keyword evidence="1" id="KW-0812">Transmembrane</keyword>
<dbReference type="Proteomes" id="UP000294513">
    <property type="component" value="Unassembled WGS sequence"/>
</dbReference>
<evidence type="ECO:0000256" key="1">
    <source>
        <dbReference type="SAM" id="Phobius"/>
    </source>
</evidence>
<feature type="transmembrane region" description="Helical" evidence="1">
    <location>
        <begin position="78"/>
        <end position="100"/>
    </location>
</feature>
<dbReference type="SUPFAM" id="SSF103473">
    <property type="entry name" value="MFS general substrate transporter"/>
    <property type="match status" value="1"/>
</dbReference>
<accession>A0A4R5BGH0</accession>
<sequence length="109" mass="11259">MKEGAALTVALHLPVLNAVAAVLLGAGYGFVLTYSLGEVARLARPGELAGLTAAAYALIYVGMFMPPVLARLQHLAGLPYLFCGLARLATCALLSTFRALPGPSPAHRA</sequence>
<gene>
    <name evidence="2" type="ORF">E1298_21950</name>
</gene>
<evidence type="ECO:0000313" key="2">
    <source>
        <dbReference type="EMBL" id="TDD82934.1"/>
    </source>
</evidence>
<keyword evidence="1" id="KW-0472">Membrane</keyword>
<evidence type="ECO:0000313" key="3">
    <source>
        <dbReference type="Proteomes" id="UP000294513"/>
    </source>
</evidence>
<dbReference type="AlphaFoldDB" id="A0A4R5BGH0"/>
<dbReference type="OrthoDB" id="5242249at2"/>
<comment type="caution">
    <text evidence="2">The sequence shown here is derived from an EMBL/GenBank/DDBJ whole genome shotgun (WGS) entry which is preliminary data.</text>
</comment>
<dbReference type="RefSeq" id="WP_131896164.1">
    <property type="nucleotide sequence ID" value="NZ_SMKU01000118.1"/>
</dbReference>
<evidence type="ECO:0008006" key="4">
    <source>
        <dbReference type="Google" id="ProtNLM"/>
    </source>
</evidence>
<feature type="transmembrane region" description="Helical" evidence="1">
    <location>
        <begin position="48"/>
        <end position="66"/>
    </location>
</feature>
<dbReference type="EMBL" id="SMKU01000118">
    <property type="protein sequence ID" value="TDD82934.1"/>
    <property type="molecule type" value="Genomic_DNA"/>
</dbReference>
<organism evidence="2 3">
    <name type="scientific">Actinomadura rubrisoli</name>
    <dbReference type="NCBI Taxonomy" id="2530368"/>
    <lineage>
        <taxon>Bacteria</taxon>
        <taxon>Bacillati</taxon>
        <taxon>Actinomycetota</taxon>
        <taxon>Actinomycetes</taxon>
        <taxon>Streptosporangiales</taxon>
        <taxon>Thermomonosporaceae</taxon>
        <taxon>Actinomadura</taxon>
    </lineage>
</organism>
<protein>
    <recommendedName>
        <fullName evidence="4">MFS transporter</fullName>
    </recommendedName>
</protein>
<keyword evidence="3" id="KW-1185">Reference proteome</keyword>
<proteinExistence type="predicted"/>
<reference evidence="2 3" key="1">
    <citation type="submission" date="2019-03" db="EMBL/GenBank/DDBJ databases">
        <title>Draft genome sequences of novel Actinobacteria.</title>
        <authorList>
            <person name="Sahin N."/>
            <person name="Ay H."/>
            <person name="Saygin H."/>
        </authorList>
    </citation>
    <scope>NUCLEOTIDE SEQUENCE [LARGE SCALE GENOMIC DNA]</scope>
    <source>
        <strain evidence="2 3">H3C3</strain>
    </source>
</reference>